<dbReference type="Proteomes" id="UP000193498">
    <property type="component" value="Unassembled WGS sequence"/>
</dbReference>
<feature type="region of interest" description="Disordered" evidence="1">
    <location>
        <begin position="1"/>
        <end position="26"/>
    </location>
</feature>
<dbReference type="OrthoDB" id="641149at2759"/>
<evidence type="ECO:0000313" key="2">
    <source>
        <dbReference type="EMBL" id="ORX96736.1"/>
    </source>
</evidence>
<proteinExistence type="predicted"/>
<keyword evidence="3" id="KW-1185">Reference proteome</keyword>
<dbReference type="AlphaFoldDB" id="A0A1Y1YG69"/>
<feature type="compositionally biased region" description="Low complexity" evidence="1">
    <location>
        <begin position="1"/>
        <end position="14"/>
    </location>
</feature>
<evidence type="ECO:0000313" key="3">
    <source>
        <dbReference type="Proteomes" id="UP000193498"/>
    </source>
</evidence>
<dbReference type="SUPFAM" id="SSF63748">
    <property type="entry name" value="Tudor/PWWP/MBT"/>
    <property type="match status" value="1"/>
</dbReference>
<feature type="region of interest" description="Disordered" evidence="1">
    <location>
        <begin position="210"/>
        <end position="296"/>
    </location>
</feature>
<dbReference type="CDD" id="cd05162">
    <property type="entry name" value="PWWP"/>
    <property type="match status" value="1"/>
</dbReference>
<dbReference type="Gene3D" id="2.30.30.140">
    <property type="match status" value="1"/>
</dbReference>
<feature type="compositionally biased region" description="Low complexity" evidence="1">
    <location>
        <begin position="277"/>
        <end position="296"/>
    </location>
</feature>
<name>A0A1Y1YG69_9FUNG</name>
<feature type="compositionally biased region" description="Basic and acidic residues" evidence="1">
    <location>
        <begin position="211"/>
        <end position="237"/>
    </location>
</feature>
<dbReference type="InParanoid" id="A0A1Y1YG69"/>
<reference evidence="2 3" key="1">
    <citation type="submission" date="2016-07" db="EMBL/GenBank/DDBJ databases">
        <title>Pervasive Adenine N6-methylation of Active Genes in Fungi.</title>
        <authorList>
            <consortium name="DOE Joint Genome Institute"/>
            <person name="Mondo S.J."/>
            <person name="Dannebaum R.O."/>
            <person name="Kuo R.C."/>
            <person name="Labutti K."/>
            <person name="Haridas S."/>
            <person name="Kuo A."/>
            <person name="Salamov A."/>
            <person name="Ahrendt S.R."/>
            <person name="Lipzen A."/>
            <person name="Sullivan W."/>
            <person name="Andreopoulos W.B."/>
            <person name="Clum A."/>
            <person name="Lindquist E."/>
            <person name="Daum C."/>
            <person name="Ramamoorthy G.K."/>
            <person name="Gryganskyi A."/>
            <person name="Culley D."/>
            <person name="Magnuson J.K."/>
            <person name="James T.Y."/>
            <person name="O'Malley M.A."/>
            <person name="Stajich J.E."/>
            <person name="Spatafora J.W."/>
            <person name="Visel A."/>
            <person name="Grigoriev I.V."/>
        </authorList>
    </citation>
    <scope>NUCLEOTIDE SEQUENCE [LARGE SCALE GENOMIC DNA]</scope>
    <source>
        <strain evidence="2 3">CBS 931.73</strain>
    </source>
</reference>
<accession>A0A1Y1YG69</accession>
<organism evidence="2 3">
    <name type="scientific">Basidiobolus meristosporus CBS 931.73</name>
    <dbReference type="NCBI Taxonomy" id="1314790"/>
    <lineage>
        <taxon>Eukaryota</taxon>
        <taxon>Fungi</taxon>
        <taxon>Fungi incertae sedis</taxon>
        <taxon>Zoopagomycota</taxon>
        <taxon>Entomophthoromycotina</taxon>
        <taxon>Basidiobolomycetes</taxon>
        <taxon>Basidiobolales</taxon>
        <taxon>Basidiobolaceae</taxon>
        <taxon>Basidiobolus</taxon>
    </lineage>
</organism>
<sequence>MTSVSRSRKSSFSSTHNGPKKNSGYEFDAGLVHSRKRAFPKRKVVFVDPDEPTAPYWWPAMIVPEREIEAFKQTMENDIQEPKKGEHLVCYFEDGSFSIVPETEAVSFSPVLPPYTDYLRGANADAFLKDKAVMLATLYWETGIVPPTFTWVRDEERYTNASVLPLTELGTTPEQLLTLQSNLTGTISTKSFEIKEEAFESSLSFLPSEVTLEKPVPKPTREPVPTDHHRDKKEKPTPRKKSRSPISTPKNPKPSKSKSGSVSAMKITKHWNASIQTSSNTPNTPSTNSSSLTSYSNVSSPFTGSPSFDSFTAGSCSHCGEYAATRITKVLCTKCSDSLGCSWCSERSYVRRQHEDGESEQRCKLVSLRIHHACNIIPRGRKQRLLQHLQSGLVPYI</sequence>
<evidence type="ECO:0000256" key="1">
    <source>
        <dbReference type="SAM" id="MobiDB-lite"/>
    </source>
</evidence>
<protein>
    <submittedName>
        <fullName evidence="2">Uncharacterized protein</fullName>
    </submittedName>
</protein>
<dbReference type="EMBL" id="MCFE01000147">
    <property type="protein sequence ID" value="ORX96736.1"/>
    <property type="molecule type" value="Genomic_DNA"/>
</dbReference>
<comment type="caution">
    <text evidence="2">The sequence shown here is derived from an EMBL/GenBank/DDBJ whole genome shotgun (WGS) entry which is preliminary data.</text>
</comment>
<gene>
    <name evidence="2" type="ORF">K493DRAFT_314372</name>
</gene>